<evidence type="ECO:0000256" key="1">
    <source>
        <dbReference type="ARBA" id="ARBA00004141"/>
    </source>
</evidence>
<keyword evidence="2 6" id="KW-0813">Transport</keyword>
<comment type="similarity">
    <text evidence="6">Belongs to the binding-protein-dependent transport system permease family.</text>
</comment>
<keyword evidence="4 6" id="KW-1133">Transmembrane helix</keyword>
<keyword evidence="9" id="KW-1185">Reference proteome</keyword>
<dbReference type="GO" id="GO:0055085">
    <property type="term" value="P:transmembrane transport"/>
    <property type="evidence" value="ECO:0007669"/>
    <property type="project" value="InterPro"/>
</dbReference>
<evidence type="ECO:0000256" key="6">
    <source>
        <dbReference type="RuleBase" id="RU363032"/>
    </source>
</evidence>
<dbReference type="Pfam" id="PF00528">
    <property type="entry name" value="BPD_transp_1"/>
    <property type="match status" value="1"/>
</dbReference>
<proteinExistence type="inferred from homology"/>
<evidence type="ECO:0000259" key="7">
    <source>
        <dbReference type="PROSITE" id="PS50928"/>
    </source>
</evidence>
<dbReference type="GO" id="GO:0005886">
    <property type="term" value="C:plasma membrane"/>
    <property type="evidence" value="ECO:0007669"/>
    <property type="project" value="UniProtKB-SubCell"/>
</dbReference>
<sequence length="216" mass="22179">MRLDWIADNAPELAGLALTHAGLAAPAVLAATVIALPLGWAAHRARRWRDVVVTAAGLVYAVPSLVLFILMPLFLDTSIIAPANVVVALTAYGVALLVRTCADGFDSVDATARTTAEALGFSPAQRVFQVELPLAGPVILGGVRVVSASTIALVSVGALIGVESLGTLFTEGFARSFPTEILTGVIGTVVLALIFDAVLVAAGRVLMPWGAKAASK</sequence>
<reference evidence="8 9" key="1">
    <citation type="submission" date="2014-08" db="EMBL/GenBank/DDBJ databases">
        <title>Complete genome sequence of Corynebacterium frankenforstense ST18(T) (=DSM 45800(T)), isolated from raw cow milk.</title>
        <authorList>
            <person name="Ruckert C."/>
            <person name="Albersmeier A."/>
            <person name="Winkler A."/>
            <person name="Lipski A."/>
            <person name="Kalinowski J."/>
        </authorList>
    </citation>
    <scope>NUCLEOTIDE SEQUENCE [LARGE SCALE GENOMIC DNA]</scope>
    <source>
        <strain evidence="8 9">ST18</strain>
    </source>
</reference>
<keyword evidence="5 6" id="KW-0472">Membrane</keyword>
<dbReference type="OrthoDB" id="3233284at2"/>
<gene>
    <name evidence="8" type="ORF">CFRA_07725</name>
</gene>
<dbReference type="SUPFAM" id="SSF161098">
    <property type="entry name" value="MetI-like"/>
    <property type="match status" value="1"/>
</dbReference>
<dbReference type="RefSeq" id="WP_075664150.1">
    <property type="nucleotide sequence ID" value="NZ_CP009247.1"/>
</dbReference>
<feature type="transmembrane region" description="Helical" evidence="6">
    <location>
        <begin position="51"/>
        <end position="73"/>
    </location>
</feature>
<dbReference type="STRING" id="1437875.CFRA_07725"/>
<evidence type="ECO:0000256" key="3">
    <source>
        <dbReference type="ARBA" id="ARBA00022692"/>
    </source>
</evidence>
<feature type="domain" description="ABC transmembrane type-1" evidence="7">
    <location>
        <begin position="17"/>
        <end position="199"/>
    </location>
</feature>
<dbReference type="AlphaFoldDB" id="A0A1L7CTR9"/>
<evidence type="ECO:0000313" key="8">
    <source>
        <dbReference type="EMBL" id="APT89168.1"/>
    </source>
</evidence>
<accession>A0A1L7CTR9</accession>
<evidence type="ECO:0000256" key="5">
    <source>
        <dbReference type="ARBA" id="ARBA00023136"/>
    </source>
</evidence>
<dbReference type="InterPro" id="IPR051204">
    <property type="entry name" value="ABC_transp_perm/SBD"/>
</dbReference>
<evidence type="ECO:0000256" key="2">
    <source>
        <dbReference type="ARBA" id="ARBA00022448"/>
    </source>
</evidence>
<feature type="transmembrane region" description="Helical" evidence="6">
    <location>
        <begin position="20"/>
        <end position="39"/>
    </location>
</feature>
<protein>
    <submittedName>
        <fullName evidence="8">ABC transporter permease</fullName>
    </submittedName>
</protein>
<dbReference type="Proteomes" id="UP000185434">
    <property type="component" value="Chromosome"/>
</dbReference>
<organism evidence="8 9">
    <name type="scientific">Corynebacterium frankenforstense DSM 45800</name>
    <dbReference type="NCBI Taxonomy" id="1437875"/>
    <lineage>
        <taxon>Bacteria</taxon>
        <taxon>Bacillati</taxon>
        <taxon>Actinomycetota</taxon>
        <taxon>Actinomycetes</taxon>
        <taxon>Mycobacteriales</taxon>
        <taxon>Corynebacteriaceae</taxon>
        <taxon>Corynebacterium</taxon>
    </lineage>
</organism>
<dbReference type="GO" id="GO:0031460">
    <property type="term" value="P:glycine betaine transport"/>
    <property type="evidence" value="ECO:0007669"/>
    <property type="project" value="TreeGrafter"/>
</dbReference>
<dbReference type="PROSITE" id="PS50928">
    <property type="entry name" value="ABC_TM1"/>
    <property type="match status" value="1"/>
</dbReference>
<dbReference type="InterPro" id="IPR035906">
    <property type="entry name" value="MetI-like_sf"/>
</dbReference>
<name>A0A1L7CTR9_9CORY</name>
<evidence type="ECO:0000313" key="9">
    <source>
        <dbReference type="Proteomes" id="UP000185434"/>
    </source>
</evidence>
<dbReference type="PANTHER" id="PTHR30177:SF4">
    <property type="entry name" value="OSMOPROTECTANT IMPORT PERMEASE PROTEIN OSMW"/>
    <property type="match status" value="1"/>
</dbReference>
<evidence type="ECO:0000256" key="4">
    <source>
        <dbReference type="ARBA" id="ARBA00022989"/>
    </source>
</evidence>
<dbReference type="PANTHER" id="PTHR30177">
    <property type="entry name" value="GLYCINE BETAINE/L-PROLINE TRANSPORT SYSTEM PERMEASE PROTEIN PROW"/>
    <property type="match status" value="1"/>
</dbReference>
<feature type="transmembrane region" description="Helical" evidence="6">
    <location>
        <begin position="181"/>
        <end position="206"/>
    </location>
</feature>
<dbReference type="InterPro" id="IPR000515">
    <property type="entry name" value="MetI-like"/>
</dbReference>
<dbReference type="EMBL" id="CP009247">
    <property type="protein sequence ID" value="APT89168.1"/>
    <property type="molecule type" value="Genomic_DNA"/>
</dbReference>
<dbReference type="Gene3D" id="1.10.3720.10">
    <property type="entry name" value="MetI-like"/>
    <property type="match status" value="1"/>
</dbReference>
<keyword evidence="3 6" id="KW-0812">Transmembrane</keyword>
<feature type="transmembrane region" description="Helical" evidence="6">
    <location>
        <begin position="134"/>
        <end position="161"/>
    </location>
</feature>
<dbReference type="KEGG" id="cfk:CFRA_07725"/>
<dbReference type="CDD" id="cd06261">
    <property type="entry name" value="TM_PBP2"/>
    <property type="match status" value="1"/>
</dbReference>
<comment type="subcellular location">
    <subcellularLocation>
        <location evidence="6">Cell membrane</location>
        <topology evidence="6">Multi-pass membrane protein</topology>
    </subcellularLocation>
    <subcellularLocation>
        <location evidence="1">Membrane</location>
        <topology evidence="1">Multi-pass membrane protein</topology>
    </subcellularLocation>
</comment>
<feature type="transmembrane region" description="Helical" evidence="6">
    <location>
        <begin position="79"/>
        <end position="98"/>
    </location>
</feature>